<evidence type="ECO:0000256" key="4">
    <source>
        <dbReference type="ARBA" id="ARBA00022679"/>
    </source>
</evidence>
<evidence type="ECO:0000256" key="11">
    <source>
        <dbReference type="ARBA" id="ARBA00023136"/>
    </source>
</evidence>
<keyword evidence="13" id="KW-0325">Glycoprotein</keyword>
<keyword evidence="11" id="KW-0472">Membrane</keyword>
<evidence type="ECO:0000256" key="13">
    <source>
        <dbReference type="ARBA" id="ARBA00023180"/>
    </source>
</evidence>
<evidence type="ECO:0000256" key="10">
    <source>
        <dbReference type="ARBA" id="ARBA00023034"/>
    </source>
</evidence>
<accession>A0ABN6ZJU9</accession>
<protein>
    <recommendedName>
        <fullName evidence="14">Peptide O-xylosyltransferase</fullName>
    </recommendedName>
</protein>
<sequence>MKKQAILIIAHNNIWTLEKLLKSLDSKYFDIYIHVDKKSNINNLDVIAQFVKVSKIYIYKEINVRWSDYSQVECELFLLEKALQNGEYSYFHLLSGVDLPLKKSEIIYNYFNEAKNKEFIHFYSEELPIEKYCWLKYFWLFRKYSRNSKILYLLEFISISLQKLININRLKKHNLKFMTGANWFSITKEFSEYLLSKKNFIYTTFKNTKSADEIFLQTILFNSPFKKNLFYSKYDDNYISCMRAIDWKRGNPYVYVSSDLNELVNSPYLFARKFDENLDKEIIEKIYSRNYK</sequence>
<keyword evidence="16" id="KW-1185">Reference proteome</keyword>
<evidence type="ECO:0000256" key="8">
    <source>
        <dbReference type="ARBA" id="ARBA00022968"/>
    </source>
</evidence>
<evidence type="ECO:0000256" key="5">
    <source>
        <dbReference type="ARBA" id="ARBA00022692"/>
    </source>
</evidence>
<evidence type="ECO:0000256" key="14">
    <source>
        <dbReference type="ARBA" id="ARBA00042865"/>
    </source>
</evidence>
<keyword evidence="5" id="KW-0812">Transmembrane</keyword>
<evidence type="ECO:0000256" key="9">
    <source>
        <dbReference type="ARBA" id="ARBA00022989"/>
    </source>
</evidence>
<dbReference type="InterPro" id="IPR043538">
    <property type="entry name" value="XYLT"/>
</dbReference>
<keyword evidence="9" id="KW-1133">Transmembrane helix</keyword>
<reference evidence="15" key="1">
    <citation type="journal article" date="2024" name="Int. J. Syst. Evol. Microbiol.">
        <title>Turicibacter faecis sp. nov., isolated from faeces of heart failure mouse model.</title>
        <authorList>
            <person name="Imamura Y."/>
            <person name="Motooka D."/>
            <person name="Nakajima Y."/>
            <person name="Ito S."/>
            <person name="Kitakaze M."/>
            <person name="Iida T."/>
            <person name="Nakamura S."/>
        </authorList>
    </citation>
    <scope>NUCLEOTIDE SEQUENCE</scope>
    <source>
        <strain evidence="15">TC023</strain>
    </source>
</reference>
<evidence type="ECO:0000313" key="15">
    <source>
        <dbReference type="EMBL" id="BEH91601.1"/>
    </source>
</evidence>
<dbReference type="InterPro" id="IPR003406">
    <property type="entry name" value="Glyco_trans_14"/>
</dbReference>
<keyword evidence="6" id="KW-0479">Metal-binding</keyword>
<gene>
    <name evidence="15" type="ORF">T23_17030</name>
</gene>
<comment type="subcellular location">
    <subcellularLocation>
        <location evidence="2">Endoplasmic reticulum membrane</location>
        <topology evidence="2">Single-pass type II membrane protein</topology>
    </subcellularLocation>
    <subcellularLocation>
        <location evidence="1">Golgi apparatus membrane</location>
        <topology evidence="1">Single-pass type II membrane protein</topology>
    </subcellularLocation>
</comment>
<keyword evidence="12" id="KW-1015">Disulfide bond</keyword>
<dbReference type="Pfam" id="PF02485">
    <property type="entry name" value="Branch"/>
    <property type="match status" value="1"/>
</dbReference>
<evidence type="ECO:0000256" key="3">
    <source>
        <dbReference type="ARBA" id="ARBA00022676"/>
    </source>
</evidence>
<dbReference type="RefSeq" id="WP_338617451.1">
    <property type="nucleotide sequence ID" value="NZ_AP028127.1"/>
</dbReference>
<proteinExistence type="predicted"/>
<evidence type="ECO:0000256" key="12">
    <source>
        <dbReference type="ARBA" id="ARBA00023157"/>
    </source>
</evidence>
<dbReference type="PANTHER" id="PTHR46025">
    <property type="entry name" value="XYLOSYLTRANSFERASE OXT"/>
    <property type="match status" value="1"/>
</dbReference>
<keyword evidence="10" id="KW-0333">Golgi apparatus</keyword>
<dbReference type="PANTHER" id="PTHR46025:SF3">
    <property type="entry name" value="XYLOSYLTRANSFERASE OXT"/>
    <property type="match status" value="1"/>
</dbReference>
<keyword evidence="7" id="KW-0256">Endoplasmic reticulum</keyword>
<evidence type="ECO:0000313" key="16">
    <source>
        <dbReference type="Proteomes" id="UP001432099"/>
    </source>
</evidence>
<evidence type="ECO:0000256" key="2">
    <source>
        <dbReference type="ARBA" id="ARBA00004648"/>
    </source>
</evidence>
<keyword evidence="8" id="KW-0735">Signal-anchor</keyword>
<evidence type="ECO:0000256" key="7">
    <source>
        <dbReference type="ARBA" id="ARBA00022824"/>
    </source>
</evidence>
<dbReference type="EMBL" id="AP028127">
    <property type="protein sequence ID" value="BEH91601.1"/>
    <property type="molecule type" value="Genomic_DNA"/>
</dbReference>
<evidence type="ECO:0000256" key="1">
    <source>
        <dbReference type="ARBA" id="ARBA00004323"/>
    </source>
</evidence>
<organism evidence="15 16">
    <name type="scientific">Turicibacter faecis</name>
    <dbReference type="NCBI Taxonomy" id="2963365"/>
    <lineage>
        <taxon>Bacteria</taxon>
        <taxon>Bacillati</taxon>
        <taxon>Bacillota</taxon>
        <taxon>Erysipelotrichia</taxon>
        <taxon>Erysipelotrichales</taxon>
        <taxon>Turicibacteraceae</taxon>
        <taxon>Turicibacter</taxon>
    </lineage>
</organism>
<dbReference type="Proteomes" id="UP001432099">
    <property type="component" value="Chromosome"/>
</dbReference>
<keyword evidence="4 15" id="KW-0808">Transferase</keyword>
<evidence type="ECO:0000256" key="6">
    <source>
        <dbReference type="ARBA" id="ARBA00022723"/>
    </source>
</evidence>
<keyword evidence="3" id="KW-0328">Glycosyltransferase</keyword>
<dbReference type="GO" id="GO:0016740">
    <property type="term" value="F:transferase activity"/>
    <property type="evidence" value="ECO:0007669"/>
    <property type="project" value="UniProtKB-KW"/>
</dbReference>
<name>A0ABN6ZJU9_9FIRM</name>